<name>A0A2H3EVP2_ARMGA</name>
<reference evidence="5" key="1">
    <citation type="journal article" date="2017" name="Nat. Ecol. Evol.">
        <title>Genome expansion and lineage-specific genetic innovations in the forest pathogenic fungi Armillaria.</title>
        <authorList>
            <person name="Sipos G."/>
            <person name="Prasanna A.N."/>
            <person name="Walter M.C."/>
            <person name="O'Connor E."/>
            <person name="Balint B."/>
            <person name="Krizsan K."/>
            <person name="Kiss B."/>
            <person name="Hess J."/>
            <person name="Varga T."/>
            <person name="Slot J."/>
            <person name="Riley R."/>
            <person name="Boka B."/>
            <person name="Rigling D."/>
            <person name="Barry K."/>
            <person name="Lee J."/>
            <person name="Mihaltcheva S."/>
            <person name="LaButti K."/>
            <person name="Lipzen A."/>
            <person name="Waldron R."/>
            <person name="Moloney N.M."/>
            <person name="Sperisen C."/>
            <person name="Kredics L."/>
            <person name="Vagvoelgyi C."/>
            <person name="Patrignani A."/>
            <person name="Fitzpatrick D."/>
            <person name="Nagy I."/>
            <person name="Doyle S."/>
            <person name="Anderson J.B."/>
            <person name="Grigoriev I.V."/>
            <person name="Gueldener U."/>
            <person name="Muensterkoetter M."/>
            <person name="Nagy L.G."/>
        </authorList>
    </citation>
    <scope>NUCLEOTIDE SEQUENCE [LARGE SCALE GENOMIC DNA]</scope>
    <source>
        <strain evidence="5">Ar21-2</strain>
    </source>
</reference>
<dbReference type="AlphaFoldDB" id="A0A2H3EVP2"/>
<evidence type="ECO:0000313" key="5">
    <source>
        <dbReference type="Proteomes" id="UP000217790"/>
    </source>
</evidence>
<sequence length="624" mass="67941">MSIRILASDFPVKSATIYKSSKAEVVRTFPLELKVGQNTVEIRGLPSTIDTHSVRVSGLGDARLFDVVCKFGNSKSTADAPDSLAETIRILKAKKSVLESEKGVRLHEADILVQYTKSITGEFVAPVQMAQFLQSFVELGRKNTEAVSSIDEKIIEIDRSLEIEADKSSLRKGTLTGEVHVVVGATAPESIQMQITYIVDHTSWEPTYELHATTENGKPSAKVYLHYRARITQSTGEDWKDAAITLNTSSNDLSRKTIPKLQQIKIRPQPTWRSAAFNSNDPNNGSSSLNKKPTLGPFGQMPQQQYQASSLAPVFGGRFGQATAGSTSLFGGTGLGTQPPQSQVEAVQLSSHESEEIFEEIVLPDGSTTSEAEVSTSVTETPFAISYSVEGKSTIPSDGIEHQVAVAVLPFQSCTSYVTVPRIDPRLFLQCQVKNTSEYRLLPGPVRVILDNTYVSRTYIHDIVTGDTFDCTLGDDATAKVTYARTFKTARSSGGAFAETINTTTYTTKITVHNKHAFAIEDLVVKDVIPMCDDGRVKVVLRKPEVLASAKEGEILDVGTQGLKVRWEATVDGKGGEKEGKFEWKWRVDTGAQATMETQWEVKGPSDITLVEASASGGFTQNVA</sequence>
<protein>
    <recommendedName>
        <fullName evidence="6">DUF4139 domain-containing protein</fullName>
    </recommendedName>
</protein>
<evidence type="ECO:0000259" key="3">
    <source>
        <dbReference type="Pfam" id="PF13600"/>
    </source>
</evidence>
<evidence type="ECO:0000256" key="1">
    <source>
        <dbReference type="SAM" id="MobiDB-lite"/>
    </source>
</evidence>
<dbReference type="InterPro" id="IPR037291">
    <property type="entry name" value="DUF4139"/>
</dbReference>
<accession>A0A2H3EVP2</accession>
<gene>
    <name evidence="4" type="ORF">ARMGADRAFT_979792</name>
</gene>
<dbReference type="Proteomes" id="UP000217790">
    <property type="component" value="Unassembled WGS sequence"/>
</dbReference>
<dbReference type="PANTHER" id="PTHR31005">
    <property type="entry name" value="DUF4139 DOMAIN-CONTAINING PROTEIN"/>
    <property type="match status" value="1"/>
</dbReference>
<dbReference type="Pfam" id="PF13600">
    <property type="entry name" value="DUF4140"/>
    <property type="match status" value="1"/>
</dbReference>
<dbReference type="InParanoid" id="A0A2H3EVP2"/>
<dbReference type="PANTHER" id="PTHR31005:SF8">
    <property type="entry name" value="DUF4139 DOMAIN-CONTAINING PROTEIN"/>
    <property type="match status" value="1"/>
</dbReference>
<dbReference type="OrthoDB" id="10068793at2759"/>
<feature type="compositionally biased region" description="Polar residues" evidence="1">
    <location>
        <begin position="276"/>
        <end position="291"/>
    </location>
</feature>
<feature type="domain" description="DUF4140" evidence="3">
    <location>
        <begin position="16"/>
        <end position="103"/>
    </location>
</feature>
<feature type="domain" description="DUF4139" evidence="2">
    <location>
        <begin position="194"/>
        <end position="605"/>
    </location>
</feature>
<organism evidence="4 5">
    <name type="scientific">Armillaria gallica</name>
    <name type="common">Bulbous honey fungus</name>
    <name type="synonym">Armillaria bulbosa</name>
    <dbReference type="NCBI Taxonomy" id="47427"/>
    <lineage>
        <taxon>Eukaryota</taxon>
        <taxon>Fungi</taxon>
        <taxon>Dikarya</taxon>
        <taxon>Basidiomycota</taxon>
        <taxon>Agaricomycotina</taxon>
        <taxon>Agaricomycetes</taxon>
        <taxon>Agaricomycetidae</taxon>
        <taxon>Agaricales</taxon>
        <taxon>Marasmiineae</taxon>
        <taxon>Physalacriaceae</taxon>
        <taxon>Armillaria</taxon>
    </lineage>
</organism>
<dbReference type="NCBIfam" id="TIGR02231">
    <property type="entry name" value="mucoidy inhibitor MuiA family protein"/>
    <property type="match status" value="2"/>
</dbReference>
<dbReference type="OMA" id="WEPTYEL"/>
<evidence type="ECO:0000313" key="4">
    <source>
        <dbReference type="EMBL" id="PBL04388.1"/>
    </source>
</evidence>
<keyword evidence="5" id="KW-1185">Reference proteome</keyword>
<proteinExistence type="predicted"/>
<evidence type="ECO:0008006" key="6">
    <source>
        <dbReference type="Google" id="ProtNLM"/>
    </source>
</evidence>
<dbReference type="InterPro" id="IPR011935">
    <property type="entry name" value="CHP02231"/>
</dbReference>
<evidence type="ECO:0000259" key="2">
    <source>
        <dbReference type="Pfam" id="PF13598"/>
    </source>
</evidence>
<feature type="region of interest" description="Disordered" evidence="1">
    <location>
        <begin position="261"/>
        <end position="307"/>
    </location>
</feature>
<dbReference type="STRING" id="47427.A0A2H3EVP2"/>
<dbReference type="InterPro" id="IPR025554">
    <property type="entry name" value="DUF4140"/>
</dbReference>
<dbReference type="Pfam" id="PF13598">
    <property type="entry name" value="DUF4139"/>
    <property type="match status" value="1"/>
</dbReference>
<dbReference type="EMBL" id="KZ293644">
    <property type="protein sequence ID" value="PBL04388.1"/>
    <property type="molecule type" value="Genomic_DNA"/>
</dbReference>